<reference evidence="1" key="1">
    <citation type="submission" date="2023-06" db="EMBL/GenBank/DDBJ databases">
        <authorList>
            <person name="Kurt Z."/>
        </authorList>
    </citation>
    <scope>NUCLEOTIDE SEQUENCE</scope>
</reference>
<dbReference type="EMBL" id="CAXDID020000655">
    <property type="protein sequence ID" value="CAL6108703.1"/>
    <property type="molecule type" value="Genomic_DNA"/>
</dbReference>
<dbReference type="EMBL" id="CATOUU010001059">
    <property type="protein sequence ID" value="CAI9969485.1"/>
    <property type="molecule type" value="Genomic_DNA"/>
</dbReference>
<name>A0AA86RN43_9EUKA</name>
<evidence type="ECO:0000313" key="2">
    <source>
        <dbReference type="EMBL" id="CAL6108703.1"/>
    </source>
</evidence>
<dbReference type="Proteomes" id="UP001642409">
    <property type="component" value="Unassembled WGS sequence"/>
</dbReference>
<gene>
    <name evidence="1" type="ORF">HINF_LOCUS57130</name>
    <name evidence="2" type="ORF">HINF_LOCUS75094</name>
</gene>
<proteinExistence type="predicted"/>
<keyword evidence="3" id="KW-1185">Reference proteome</keyword>
<dbReference type="AlphaFoldDB" id="A0AA86RN43"/>
<protein>
    <submittedName>
        <fullName evidence="2">Hypothetical_protein</fullName>
    </submittedName>
</protein>
<organism evidence="1">
    <name type="scientific">Hexamita inflata</name>
    <dbReference type="NCBI Taxonomy" id="28002"/>
    <lineage>
        <taxon>Eukaryota</taxon>
        <taxon>Metamonada</taxon>
        <taxon>Diplomonadida</taxon>
        <taxon>Hexamitidae</taxon>
        <taxon>Hexamitinae</taxon>
        <taxon>Hexamita</taxon>
    </lineage>
</organism>
<evidence type="ECO:0000313" key="3">
    <source>
        <dbReference type="Proteomes" id="UP001642409"/>
    </source>
</evidence>
<reference evidence="2 3" key="2">
    <citation type="submission" date="2024-07" db="EMBL/GenBank/DDBJ databases">
        <authorList>
            <person name="Akdeniz Z."/>
        </authorList>
    </citation>
    <scope>NUCLEOTIDE SEQUENCE [LARGE SCALE GENOMIC DNA]</scope>
</reference>
<evidence type="ECO:0000313" key="1">
    <source>
        <dbReference type="EMBL" id="CAI9969485.1"/>
    </source>
</evidence>
<accession>A0AA86RN43</accession>
<comment type="caution">
    <text evidence="1">The sequence shown here is derived from an EMBL/GenBank/DDBJ whole genome shotgun (WGS) entry which is preliminary data.</text>
</comment>
<sequence length="144" mass="16787">MYLYTFSQSVWLQQCVTNNNTINKQSQQPRIPIISKILQCEKPDIEFQYKNATYFLDVTFAVEANICNAFKDKILKYGGTYGDNRVIPLVLRYNGTVMHCVREINEFAYKISTSATWPRGWGSKARRRSLRQRWTGSETQTVDN</sequence>